<keyword evidence="2" id="KW-1185">Reference proteome</keyword>
<gene>
    <name evidence="1" type="ORF">DPEC_G00079110</name>
</gene>
<reference evidence="1" key="1">
    <citation type="submission" date="2021-05" db="EMBL/GenBank/DDBJ databases">
        <authorList>
            <person name="Pan Q."/>
            <person name="Jouanno E."/>
            <person name="Zahm M."/>
            <person name="Klopp C."/>
            <person name="Cabau C."/>
            <person name="Louis A."/>
            <person name="Berthelot C."/>
            <person name="Parey E."/>
            <person name="Roest Crollius H."/>
            <person name="Montfort J."/>
            <person name="Robinson-Rechavi M."/>
            <person name="Bouchez O."/>
            <person name="Lampietro C."/>
            <person name="Lopez Roques C."/>
            <person name="Donnadieu C."/>
            <person name="Postlethwait J."/>
            <person name="Bobe J."/>
            <person name="Dillon D."/>
            <person name="Chandos A."/>
            <person name="von Hippel F."/>
            <person name="Guiguen Y."/>
        </authorList>
    </citation>
    <scope>NUCLEOTIDE SEQUENCE</scope>
    <source>
        <strain evidence="1">YG-Jan2019</strain>
    </source>
</reference>
<proteinExistence type="predicted"/>
<accession>A0ACC2H4Z8</accession>
<dbReference type="Proteomes" id="UP001157502">
    <property type="component" value="Chromosome 6"/>
</dbReference>
<evidence type="ECO:0000313" key="2">
    <source>
        <dbReference type="Proteomes" id="UP001157502"/>
    </source>
</evidence>
<protein>
    <submittedName>
        <fullName evidence="1">Uncharacterized protein</fullName>
    </submittedName>
</protein>
<dbReference type="EMBL" id="CM055733">
    <property type="protein sequence ID" value="KAJ8010821.1"/>
    <property type="molecule type" value="Genomic_DNA"/>
</dbReference>
<organism evidence="1 2">
    <name type="scientific">Dallia pectoralis</name>
    <name type="common">Alaska blackfish</name>
    <dbReference type="NCBI Taxonomy" id="75939"/>
    <lineage>
        <taxon>Eukaryota</taxon>
        <taxon>Metazoa</taxon>
        <taxon>Chordata</taxon>
        <taxon>Craniata</taxon>
        <taxon>Vertebrata</taxon>
        <taxon>Euteleostomi</taxon>
        <taxon>Actinopterygii</taxon>
        <taxon>Neopterygii</taxon>
        <taxon>Teleostei</taxon>
        <taxon>Protacanthopterygii</taxon>
        <taxon>Esociformes</taxon>
        <taxon>Umbridae</taxon>
        <taxon>Dallia</taxon>
    </lineage>
</organism>
<sequence>MITAIPAASVSSPLTRILREETPPGEEEEQDLWYLTSSLGSIMRMVMFFLVGLLVHVVFFMSIFDIYFTSPLVHGMTPQVSQLPPPASRLVLLVADGLRADSLYKLAPNGSSRAPYLRSVMEEKGSWGVSHTRVPTESRPGHVALIAGFYEDVSSVAKGWKENPVEFDSVFNESRHTWCWGSPDILPMFAKGATRGHVHTHTYPAEREDFASTDASKLDTWVFDEVKSFLLSAKENTSLMSSLQEDQNVFFLHLLGLDTNGHAHRPQSQEYLENIAVVDSGVKELVSIMESFFDHDGRTAYVFTSDHGMTNWGSHGAGHPSETLTPLLLWGSGVHTAQRVLEPQNFHDGYLQEWQLESLRRLDVSQADIAPLMSSLIGVPIPVNSVGVLPLLYLNTSDEFKAESMYTNAIQILEQFKVKMAQKKETTLSFLFVPYKLLTESHQAELISQVRVLIQLEKYQEAISLCRSLISQALEGLTYYHTYDRFFLGCSVVLGFTGWTSYVVLVILKTHASLRRPKAHTGQVSGKTLWRVVVCVTLLIGTFLLIQRSPPTYYIYCLLPVPVWYSVVKELGILTDLARSYSSLPLCKCLGYLVLVALGIELLVVSFFHRAMLTIGLAVLSLWPLLSGLYTKARFRSVSWVLGCLCLASFPMMPVVGREPNVHMVSCAGILSLFISACFLWSAQKRSIPHLTDRYLFICQMIHIAVCAYVPTSTHSSLQLKQGLPLTNQIISWITLGSSLLVPLLSSTRLFHRLLSIFLTLTATFLLLSTGSEALFPPVLSWLMFVWINIEQEAMLAQGISGRLELSTIDFSENVDIAMVRQLKLDDIRRSYFFVFFIITAFFGTGNIASINSFDPASVYCFLTVFNPFIMGGLMMWKVIIPFVIVMCAFESIQVATQLSSRSLFLIVLVISDLMALHFFFLVQDNGSWLDIGTSISHYVIVMSMTIFLMLLSLISHLLTSWRPTTARVVLVSYKYFLSTQLVSSVSSVRFPDRMANSRPELDPMSFGYRIALMCIYVLVLVVGSAGLGVMYHTLKSNMKSVISIAVLNLSLVHLLFLLTVPLKIYYYAANRWDLGRALCKIASSMIHVHMYLAFVFYVVILVIRLLGFHSKKDSYGFYRKLHAFGASVAVWVLVLLVILPIFIMKYGQVDQESTRALNNSAEVKNNHTRCFRFGKNMDKKGIQALNYILSMVIIIVASVLFALQCHVIAILVKKYGRESTSHQDFWAQLKSMCFALVLLVCFVPYHMFRIHYVTNLHLEDQNEVFLSLTALSCCDMLTFLRKEHCFCETLPPHPSISRLDRIGPIVSPSDPAAGVGPSVRPFGAVTAGGIGRCTGRFNRWIHIGLDECTPLQVNDSMPADPGVSQVDVVNSNCAICGDKATGKHYGASSCDGCKGFFRRSIRKNHVYSCRFNRQCVVDKDKRNQCRFCRLHKCFRAGMKKEAVQNERDRISSRRSIQESQDLPPITVLAQAESLSQQISASSPSGPVDVSEQKSASVNDVCDSMRQQLLVLVEWAKYIPAFGELPLDDQVSLLRAHAGEHLLLGVAKRSMPYKDFLILGNGCMIHRGYAEQSISRVANRVLDELVLPFQEIQIDDNEYAALKAIVFFDPDAKSLRDPSKIKAMRLQVQMSLEDYINDRQYDSRGRFGELLLLLPTLQSITWQLIEQLQFVKLCGLAKVDNLLQEMLLGGLGSEPAHPGHTQLAQDPLTGHTLVISPVPATHTAQIVSPDTPIPSPPQGPEMYKSSTSPPLLLATPLPHRSTPQSPL</sequence>
<comment type="caution">
    <text evidence="1">The sequence shown here is derived from an EMBL/GenBank/DDBJ whole genome shotgun (WGS) entry which is preliminary data.</text>
</comment>
<name>A0ACC2H4Z8_DALPE</name>
<evidence type="ECO:0000313" key="1">
    <source>
        <dbReference type="EMBL" id="KAJ8010821.1"/>
    </source>
</evidence>